<accession>A0A2S8HCY6</accession>
<sequence length="478" mass="51191">MNTSYDPLYLFIGGEWISAEGRDTAAVVNPATGRDIGRVPFATAGDLDHALEVARLSFEQWRQTVPDKRAKILKRAADLIIERAPHIAAQMTLEEGKPLGESMDEVTRAADYFEWFAESARRIDGRVVPANRPGVLQLVKRQAIGPVAAFTPWNFPAITPARKLSAALAAGCSVILKPGEESPSTALALARALDDAGLPKGVLQVVFGVPDQVSSHLIASPIIRKVTFTGSVPIGRLLSARAGEGVKPITLELGGHGPVLVFEDADIEKAATEGVANRFRGTGQVCISSTRFLIQRGAYQEFIDHFVAATKALRVGDGLHPDTQVGPLANPRQLAKMQELVADAVEKGARVLIGGEALSREGFFFQPTVLADVPMSARVMHEEPFGPIAVLMPFNELADGLEEANRLPYGLSAYAFTSSARTAIDVADGLEAGMIGINQYRIVATELPFGGMKESGHGSEGGIEGIEHYLTHKFISQV</sequence>
<dbReference type="InterPro" id="IPR016161">
    <property type="entry name" value="Ald_DH/histidinol_DH"/>
</dbReference>
<dbReference type="Gene3D" id="3.40.309.10">
    <property type="entry name" value="Aldehyde Dehydrogenase, Chain A, domain 2"/>
    <property type="match status" value="1"/>
</dbReference>
<dbReference type="Gene3D" id="3.40.605.10">
    <property type="entry name" value="Aldehyde Dehydrogenase, Chain A, domain 1"/>
    <property type="match status" value="1"/>
</dbReference>
<dbReference type="SUPFAM" id="SSF53720">
    <property type="entry name" value="ALDH-like"/>
    <property type="match status" value="1"/>
</dbReference>
<evidence type="ECO:0000256" key="2">
    <source>
        <dbReference type="ARBA" id="ARBA00023002"/>
    </source>
</evidence>
<dbReference type="FunFam" id="3.40.605.10:FF:000007">
    <property type="entry name" value="NAD/NADP-dependent betaine aldehyde dehydrogenase"/>
    <property type="match status" value="1"/>
</dbReference>
<dbReference type="AlphaFoldDB" id="A0A2S8HCY6"/>
<reference evidence="4 5" key="1">
    <citation type="submission" date="2018-02" db="EMBL/GenBank/DDBJ databases">
        <title>Draft genome sequencing of Pseudomonas frederiksbergensis 11-D3.</title>
        <authorList>
            <person name="Zheng B.-X."/>
        </authorList>
    </citation>
    <scope>NUCLEOTIDE SEQUENCE [LARGE SCALE GENOMIC DNA]</scope>
    <source>
        <strain evidence="4 5">11-D3</strain>
    </source>
</reference>
<dbReference type="GO" id="GO:0016620">
    <property type="term" value="F:oxidoreductase activity, acting on the aldehyde or oxo group of donors, NAD or NADP as acceptor"/>
    <property type="evidence" value="ECO:0007669"/>
    <property type="project" value="InterPro"/>
</dbReference>
<proteinExistence type="inferred from homology"/>
<evidence type="ECO:0000313" key="5">
    <source>
        <dbReference type="Proteomes" id="UP000239687"/>
    </source>
</evidence>
<dbReference type="FunFam" id="3.40.309.10:FF:000009">
    <property type="entry name" value="Aldehyde dehydrogenase A"/>
    <property type="match status" value="1"/>
</dbReference>
<dbReference type="EMBL" id="PUIN01000014">
    <property type="protein sequence ID" value="PQP00368.1"/>
    <property type="molecule type" value="Genomic_DNA"/>
</dbReference>
<evidence type="ECO:0000259" key="3">
    <source>
        <dbReference type="Pfam" id="PF00171"/>
    </source>
</evidence>
<dbReference type="InterPro" id="IPR016162">
    <property type="entry name" value="Ald_DH_N"/>
</dbReference>
<name>A0A2S8HCY6_9PSED</name>
<organism evidence="4 5">
    <name type="scientific">Pseudomonas frederiksbergensis</name>
    <dbReference type="NCBI Taxonomy" id="104087"/>
    <lineage>
        <taxon>Bacteria</taxon>
        <taxon>Pseudomonadati</taxon>
        <taxon>Pseudomonadota</taxon>
        <taxon>Gammaproteobacteria</taxon>
        <taxon>Pseudomonadales</taxon>
        <taxon>Pseudomonadaceae</taxon>
        <taxon>Pseudomonas</taxon>
    </lineage>
</organism>
<comment type="caution">
    <text evidence="4">The sequence shown here is derived from an EMBL/GenBank/DDBJ whole genome shotgun (WGS) entry which is preliminary data.</text>
</comment>
<dbReference type="Proteomes" id="UP000239687">
    <property type="component" value="Unassembled WGS sequence"/>
</dbReference>
<dbReference type="PANTHER" id="PTHR43353">
    <property type="entry name" value="SUCCINATE-SEMIALDEHYDE DEHYDROGENASE, MITOCHONDRIAL"/>
    <property type="match status" value="1"/>
</dbReference>
<dbReference type="InterPro" id="IPR015590">
    <property type="entry name" value="Aldehyde_DH_dom"/>
</dbReference>
<dbReference type="Pfam" id="PF00171">
    <property type="entry name" value="Aldedh"/>
    <property type="match status" value="1"/>
</dbReference>
<comment type="similarity">
    <text evidence="1">Belongs to the aldehyde dehydrogenase family.</text>
</comment>
<dbReference type="CDD" id="cd07103">
    <property type="entry name" value="ALDH_F5_SSADH_GabD"/>
    <property type="match status" value="1"/>
</dbReference>
<protein>
    <submittedName>
        <fullName evidence="4">NAD-dependent succinate-semialdehyde dehydrogenase</fullName>
    </submittedName>
</protein>
<evidence type="ECO:0000256" key="1">
    <source>
        <dbReference type="ARBA" id="ARBA00009986"/>
    </source>
</evidence>
<gene>
    <name evidence="4" type="ORF">C5612_23045</name>
</gene>
<dbReference type="InterPro" id="IPR016163">
    <property type="entry name" value="Ald_DH_C"/>
</dbReference>
<feature type="domain" description="Aldehyde dehydrogenase" evidence="3">
    <location>
        <begin position="16"/>
        <end position="474"/>
    </location>
</feature>
<keyword evidence="2" id="KW-0560">Oxidoreductase</keyword>
<dbReference type="InterPro" id="IPR050740">
    <property type="entry name" value="Aldehyde_DH_Superfamily"/>
</dbReference>
<evidence type="ECO:0000313" key="4">
    <source>
        <dbReference type="EMBL" id="PQP00368.1"/>
    </source>
</evidence>
<dbReference type="PANTHER" id="PTHR43353:SF5">
    <property type="entry name" value="SUCCINATE-SEMIALDEHYDE DEHYDROGENASE, MITOCHONDRIAL"/>
    <property type="match status" value="1"/>
</dbReference>
<dbReference type="RefSeq" id="WP_105345913.1">
    <property type="nucleotide sequence ID" value="NZ_PUIN01000014.1"/>
</dbReference>